<dbReference type="InterPro" id="IPR037522">
    <property type="entry name" value="HD_GYP_dom"/>
</dbReference>
<dbReference type="InterPro" id="IPR006675">
    <property type="entry name" value="HDIG_dom"/>
</dbReference>
<dbReference type="EC" id="3.1.4.52" evidence="2"/>
<dbReference type="SUPFAM" id="SSF109604">
    <property type="entry name" value="HD-domain/PDEase-like"/>
    <property type="match status" value="1"/>
</dbReference>
<accession>A0A1V4SPC5</accession>
<protein>
    <submittedName>
        <fullName evidence="2">Cyclic di-GMP phosphodiesterase response regulator RpfG</fullName>
        <ecNumber evidence="2">3.1.4.52</ecNumber>
    </submittedName>
</protein>
<proteinExistence type="predicted"/>
<gene>
    <name evidence="2" type="primary">rpfG_4</name>
    <name evidence="2" type="ORF">CLHUN_06560</name>
</gene>
<dbReference type="SMART" id="SM00471">
    <property type="entry name" value="HDc"/>
    <property type="match status" value="1"/>
</dbReference>
<evidence type="ECO:0000313" key="2">
    <source>
        <dbReference type="EMBL" id="OPX45719.1"/>
    </source>
</evidence>
<dbReference type="AlphaFoldDB" id="A0A1V4SPC5"/>
<dbReference type="GO" id="GO:0071111">
    <property type="term" value="F:cyclic-guanylate-specific phosphodiesterase activity"/>
    <property type="evidence" value="ECO:0007669"/>
    <property type="project" value="UniProtKB-EC"/>
</dbReference>
<dbReference type="Gene3D" id="1.10.3210.10">
    <property type="entry name" value="Hypothetical protein af1432"/>
    <property type="match status" value="1"/>
</dbReference>
<dbReference type="Pfam" id="PF13487">
    <property type="entry name" value="HD_5"/>
    <property type="match status" value="1"/>
</dbReference>
<comment type="caution">
    <text evidence="2">The sequence shown here is derived from an EMBL/GenBank/DDBJ whole genome shotgun (WGS) entry which is preliminary data.</text>
</comment>
<dbReference type="NCBIfam" id="TIGR00277">
    <property type="entry name" value="HDIG"/>
    <property type="match status" value="1"/>
</dbReference>
<dbReference type="PANTHER" id="PTHR43155">
    <property type="entry name" value="CYCLIC DI-GMP PHOSPHODIESTERASE PA4108-RELATED"/>
    <property type="match status" value="1"/>
</dbReference>
<evidence type="ECO:0000313" key="3">
    <source>
        <dbReference type="Proteomes" id="UP000191554"/>
    </source>
</evidence>
<dbReference type="EMBL" id="MZGX01000003">
    <property type="protein sequence ID" value="OPX45719.1"/>
    <property type="molecule type" value="Genomic_DNA"/>
</dbReference>
<reference evidence="2 3" key="1">
    <citation type="submission" date="2017-03" db="EMBL/GenBank/DDBJ databases">
        <title>Genome sequence of Clostridium hungatei DSM 14427.</title>
        <authorList>
            <person name="Poehlein A."/>
            <person name="Daniel R."/>
        </authorList>
    </citation>
    <scope>NUCLEOTIDE SEQUENCE [LARGE SCALE GENOMIC DNA]</scope>
    <source>
        <strain evidence="2 3">DSM 14427</strain>
    </source>
</reference>
<evidence type="ECO:0000259" key="1">
    <source>
        <dbReference type="PROSITE" id="PS51832"/>
    </source>
</evidence>
<organism evidence="2 3">
    <name type="scientific">Ruminiclostridium hungatei</name>
    <name type="common">Clostridium hungatei</name>
    <dbReference type="NCBI Taxonomy" id="48256"/>
    <lineage>
        <taxon>Bacteria</taxon>
        <taxon>Bacillati</taxon>
        <taxon>Bacillota</taxon>
        <taxon>Clostridia</taxon>
        <taxon>Eubacteriales</taxon>
        <taxon>Oscillospiraceae</taxon>
        <taxon>Ruminiclostridium</taxon>
    </lineage>
</organism>
<dbReference type="STRING" id="48256.CLHUN_06560"/>
<dbReference type="CDD" id="cd00077">
    <property type="entry name" value="HDc"/>
    <property type="match status" value="1"/>
</dbReference>
<sequence length="215" mass="24413">MGNFLRHLFEKERLHDVIECLTTAMDAKDKYTSGHSNRVADMTYDIAKELGLKGHRLETIHLAAHLHDIGKIGISEKVLNKPGKLSPAEWEEIKRHPEIGFNILHKSQHMKEISEIVLYHHERWDGKGYPGGLKENQIPPGSRIIAVADSIDAMTFDRPYRSAMSWADCKREIMKNSGVQFDPEVVKAMWSVCGKWVFTNQGPPASNTEKNITNL</sequence>
<feature type="domain" description="HD-GYP" evidence="1">
    <location>
        <begin position="10"/>
        <end position="205"/>
    </location>
</feature>
<dbReference type="InterPro" id="IPR003607">
    <property type="entry name" value="HD/PDEase_dom"/>
</dbReference>
<dbReference type="Proteomes" id="UP000191554">
    <property type="component" value="Unassembled WGS sequence"/>
</dbReference>
<dbReference type="PANTHER" id="PTHR43155:SF2">
    <property type="entry name" value="CYCLIC DI-GMP PHOSPHODIESTERASE PA4108"/>
    <property type="match status" value="1"/>
</dbReference>
<name>A0A1V4SPC5_RUMHU</name>
<dbReference type="PROSITE" id="PS51832">
    <property type="entry name" value="HD_GYP"/>
    <property type="match status" value="1"/>
</dbReference>
<keyword evidence="2" id="KW-0378">Hydrolase</keyword>
<keyword evidence="3" id="KW-1185">Reference proteome</keyword>